<comment type="caution">
    <text evidence="7">The sequence shown here is derived from an EMBL/GenBank/DDBJ whole genome shotgun (WGS) entry which is preliminary data.</text>
</comment>
<dbReference type="EMBL" id="JBANQN010000010">
    <property type="protein sequence ID" value="KAK6778172.1"/>
    <property type="molecule type" value="Genomic_DNA"/>
</dbReference>
<name>A0AAN8T437_SOLBU</name>
<organism evidence="7 8">
    <name type="scientific">Solanum bulbocastanum</name>
    <name type="common">Wild potato</name>
    <dbReference type="NCBI Taxonomy" id="147425"/>
    <lineage>
        <taxon>Eukaryota</taxon>
        <taxon>Viridiplantae</taxon>
        <taxon>Streptophyta</taxon>
        <taxon>Embryophyta</taxon>
        <taxon>Tracheophyta</taxon>
        <taxon>Spermatophyta</taxon>
        <taxon>Magnoliopsida</taxon>
        <taxon>eudicotyledons</taxon>
        <taxon>Gunneridae</taxon>
        <taxon>Pentapetalae</taxon>
        <taxon>asterids</taxon>
        <taxon>lamiids</taxon>
        <taxon>Solanales</taxon>
        <taxon>Solanaceae</taxon>
        <taxon>Solanoideae</taxon>
        <taxon>Solaneae</taxon>
        <taxon>Solanum</taxon>
    </lineage>
</organism>
<evidence type="ECO:0000256" key="4">
    <source>
        <dbReference type="PROSITE-ProRule" id="PRU00325"/>
    </source>
</evidence>
<dbReference type="Pfam" id="PF04434">
    <property type="entry name" value="SWIM"/>
    <property type="match status" value="1"/>
</dbReference>
<dbReference type="AlphaFoldDB" id="A0AAN8T437"/>
<dbReference type="PROSITE" id="PS50966">
    <property type="entry name" value="ZF_SWIM"/>
    <property type="match status" value="1"/>
</dbReference>
<dbReference type="Pfam" id="PF03101">
    <property type="entry name" value="FAR1"/>
    <property type="match status" value="1"/>
</dbReference>
<proteinExistence type="predicted"/>
<dbReference type="InterPro" id="IPR004330">
    <property type="entry name" value="FAR1_DNA_bnd_dom"/>
</dbReference>
<evidence type="ECO:0000259" key="6">
    <source>
        <dbReference type="PROSITE" id="PS50966"/>
    </source>
</evidence>
<gene>
    <name evidence="7" type="ORF">RDI58_024890</name>
</gene>
<keyword evidence="1" id="KW-0479">Metal-binding</keyword>
<evidence type="ECO:0000256" key="5">
    <source>
        <dbReference type="SAM" id="MobiDB-lite"/>
    </source>
</evidence>
<evidence type="ECO:0000313" key="7">
    <source>
        <dbReference type="EMBL" id="KAK6778172.1"/>
    </source>
</evidence>
<reference evidence="7 8" key="1">
    <citation type="submission" date="2024-02" db="EMBL/GenBank/DDBJ databases">
        <title>de novo genome assembly of Solanum bulbocastanum strain 11H21.</title>
        <authorList>
            <person name="Hosaka A.J."/>
        </authorList>
    </citation>
    <scope>NUCLEOTIDE SEQUENCE [LARGE SCALE GENOMIC DNA]</scope>
    <source>
        <tissue evidence="7">Young leaves</tissue>
    </source>
</reference>
<evidence type="ECO:0000256" key="3">
    <source>
        <dbReference type="ARBA" id="ARBA00022833"/>
    </source>
</evidence>
<accession>A0AAN8T437</accession>
<dbReference type="InterPro" id="IPR006564">
    <property type="entry name" value="Znf_PMZ"/>
</dbReference>
<dbReference type="PANTHER" id="PTHR47718">
    <property type="entry name" value="OS01G0519700 PROTEIN"/>
    <property type="match status" value="1"/>
</dbReference>
<keyword evidence="3" id="KW-0862">Zinc</keyword>
<keyword evidence="8" id="KW-1185">Reference proteome</keyword>
<protein>
    <recommendedName>
        <fullName evidence="6">SWIM-type domain-containing protein</fullName>
    </recommendedName>
</protein>
<sequence>MEIGSSESQSECNLSIKLGMEFDSDEHAYDYYNEYARAIGFSIRKEYANKNKAQGYVTSRKFTCYKEGYRNKIKRDMVVQKHRQETRTGCLAHIIINRQLNEMFRITSFEEKHNHPLVSPSLAHLLPSQRKIKVAQAYEIDLLDDSGIRPKASFDYVARQVGGESFLGYTKRDLKNYLRDKRKESLKHGVARSLVDYFEKRILEDLAFRIMSADKPQTFFTDQDPAISSAISLVMPQTYHRLCVWHLEKNAFKHLSHIFRDNTSFPKDFSKLLYDYEYEEDFLSAWQEMLDKYDLADNSWLKTTFAIREKWSMTYGRNTFSAGMRSTQLSESFNGSLRGYLKSDLDIVQFFKHFERSVDDKRNNEKKSNFDMTQSIPILKVKLPLLIHAREVYTPTIFDMFQSEWERSLLISVNDSYNEGELCTYNVSTLESVKEHVVTVKRSITQVSCSCKLFEYLGILCRHALKILDTLNIKDRIPIQYILKRWTKDVTNINEMDAILEEKDIDPKVEVTARYRHLCHTFVQISSEASESKEGYELVVNGANEMIANLKDIKKRKESPDKSAPSNTTQNEPSEIVFIDNTNFTKVTGLKRKEPTRRSNTRPKSFTEKSKKKSRTSLPKSLQCQTDQQLDHLPHFQVPYTPLLDTSNAMDVTEGSFRPLCPSQLSQGYSSNESLTQLLRDVSFPNFNKYSQH</sequence>
<dbReference type="InterPro" id="IPR018289">
    <property type="entry name" value="MULE_transposase_dom"/>
</dbReference>
<feature type="domain" description="SWIM-type" evidence="6">
    <location>
        <begin position="438"/>
        <end position="472"/>
    </location>
</feature>
<dbReference type="Proteomes" id="UP001371456">
    <property type="component" value="Unassembled WGS sequence"/>
</dbReference>
<dbReference type="Pfam" id="PF10551">
    <property type="entry name" value="MULE"/>
    <property type="match status" value="1"/>
</dbReference>
<evidence type="ECO:0000313" key="8">
    <source>
        <dbReference type="Proteomes" id="UP001371456"/>
    </source>
</evidence>
<dbReference type="SMART" id="SM00575">
    <property type="entry name" value="ZnF_PMZ"/>
    <property type="match status" value="1"/>
</dbReference>
<evidence type="ECO:0000256" key="1">
    <source>
        <dbReference type="ARBA" id="ARBA00022723"/>
    </source>
</evidence>
<feature type="region of interest" description="Disordered" evidence="5">
    <location>
        <begin position="554"/>
        <end position="622"/>
    </location>
</feature>
<evidence type="ECO:0000256" key="2">
    <source>
        <dbReference type="ARBA" id="ARBA00022771"/>
    </source>
</evidence>
<dbReference type="PANTHER" id="PTHR47718:SF2">
    <property type="entry name" value="PROTEIN FAR1-RELATED SEQUENCE 5-LIKE"/>
    <property type="match status" value="1"/>
</dbReference>
<dbReference type="InterPro" id="IPR007527">
    <property type="entry name" value="Znf_SWIM"/>
</dbReference>
<dbReference type="GO" id="GO:0008270">
    <property type="term" value="F:zinc ion binding"/>
    <property type="evidence" value="ECO:0007669"/>
    <property type="project" value="UniProtKB-KW"/>
</dbReference>
<feature type="compositionally biased region" description="Polar residues" evidence="5">
    <location>
        <begin position="564"/>
        <end position="573"/>
    </location>
</feature>
<keyword evidence="2 4" id="KW-0863">Zinc-finger</keyword>